<keyword evidence="3" id="KW-1185">Reference proteome</keyword>
<feature type="chain" id="PRO_5009445192" description="Secreted protein" evidence="1">
    <location>
        <begin position="21"/>
        <end position="118"/>
    </location>
</feature>
<organism evidence="2 3">
    <name type="scientific">Rhynchosporium agropyri</name>
    <dbReference type="NCBI Taxonomy" id="914238"/>
    <lineage>
        <taxon>Eukaryota</taxon>
        <taxon>Fungi</taxon>
        <taxon>Dikarya</taxon>
        <taxon>Ascomycota</taxon>
        <taxon>Pezizomycotina</taxon>
        <taxon>Leotiomycetes</taxon>
        <taxon>Helotiales</taxon>
        <taxon>Ploettnerulaceae</taxon>
        <taxon>Rhynchosporium</taxon>
    </lineage>
</organism>
<protein>
    <recommendedName>
        <fullName evidence="4">Secreted protein</fullName>
    </recommendedName>
</protein>
<keyword evidence="1" id="KW-0732">Signal</keyword>
<accession>A0A1E1JRH7</accession>
<name>A0A1E1JRH7_9HELO</name>
<reference evidence="3" key="1">
    <citation type="submission" date="2016-03" db="EMBL/GenBank/DDBJ databases">
        <authorList>
            <person name="Guldener U."/>
        </authorList>
    </citation>
    <scope>NUCLEOTIDE SEQUENCE [LARGE SCALE GENOMIC DNA]</scope>
    <source>
        <strain evidence="3">04CH-RAC-A.6.1</strain>
    </source>
</reference>
<proteinExistence type="predicted"/>
<sequence length="118" mass="13236">MGWMVCSQLLVVCCCHRVAAFDGDAGYGGHTGGVASQIEFRRREKVLGRLLSICVGLSYREIDERCLTSATDGTTHVAWFQRQPFEAYLAEQQQALIHQTKKVLSRYEGKITSTKKHT</sequence>
<dbReference type="EMBL" id="FJUX01000001">
    <property type="protein sequence ID" value="CZS88485.1"/>
    <property type="molecule type" value="Genomic_DNA"/>
</dbReference>
<dbReference type="AlphaFoldDB" id="A0A1E1JRH7"/>
<evidence type="ECO:0008006" key="4">
    <source>
        <dbReference type="Google" id="ProtNLM"/>
    </source>
</evidence>
<dbReference type="Proteomes" id="UP000178912">
    <property type="component" value="Unassembled WGS sequence"/>
</dbReference>
<evidence type="ECO:0000256" key="1">
    <source>
        <dbReference type="SAM" id="SignalP"/>
    </source>
</evidence>
<evidence type="ECO:0000313" key="3">
    <source>
        <dbReference type="Proteomes" id="UP000178912"/>
    </source>
</evidence>
<feature type="signal peptide" evidence="1">
    <location>
        <begin position="1"/>
        <end position="20"/>
    </location>
</feature>
<gene>
    <name evidence="2" type="ORF">RAG0_00227</name>
</gene>
<evidence type="ECO:0000313" key="2">
    <source>
        <dbReference type="EMBL" id="CZS88485.1"/>
    </source>
</evidence>